<name>A0A7M7P8R1_STRPU</name>
<dbReference type="KEGG" id="spu:100894005"/>
<keyword evidence="3" id="KW-0732">Signal</keyword>
<dbReference type="Pfam" id="PF00008">
    <property type="entry name" value="EGF"/>
    <property type="match status" value="1"/>
</dbReference>
<keyword evidence="1" id="KW-1015">Disulfide bond</keyword>
<dbReference type="SUPFAM" id="SSF57196">
    <property type="entry name" value="EGF/Laminin"/>
    <property type="match status" value="1"/>
</dbReference>
<evidence type="ECO:0000313" key="7">
    <source>
        <dbReference type="Proteomes" id="UP000007110"/>
    </source>
</evidence>
<feature type="region of interest" description="Disordered" evidence="2">
    <location>
        <begin position="212"/>
        <end position="231"/>
    </location>
</feature>
<feature type="domain" description="EGF-like" evidence="4">
    <location>
        <begin position="84"/>
        <end position="119"/>
    </location>
</feature>
<comment type="caution">
    <text evidence="1">Lacks conserved residue(s) required for the propagation of feature annotation.</text>
</comment>
<dbReference type="PROSITE" id="PS01186">
    <property type="entry name" value="EGF_2"/>
    <property type="match status" value="1"/>
</dbReference>
<feature type="domain" description="SUEL-type lectin" evidence="5">
    <location>
        <begin position="303"/>
        <end position="390"/>
    </location>
</feature>
<organism evidence="6 7">
    <name type="scientific">Strongylocentrotus purpuratus</name>
    <name type="common">Purple sea urchin</name>
    <dbReference type="NCBI Taxonomy" id="7668"/>
    <lineage>
        <taxon>Eukaryota</taxon>
        <taxon>Metazoa</taxon>
        <taxon>Echinodermata</taxon>
        <taxon>Eleutherozoa</taxon>
        <taxon>Echinozoa</taxon>
        <taxon>Echinoidea</taxon>
        <taxon>Euechinoidea</taxon>
        <taxon>Echinacea</taxon>
        <taxon>Camarodonta</taxon>
        <taxon>Echinidea</taxon>
        <taxon>Strongylocentrotidae</taxon>
        <taxon>Strongylocentrotus</taxon>
    </lineage>
</organism>
<reference evidence="7" key="1">
    <citation type="submission" date="2015-02" db="EMBL/GenBank/DDBJ databases">
        <title>Genome sequencing for Strongylocentrotus purpuratus.</title>
        <authorList>
            <person name="Murali S."/>
            <person name="Liu Y."/>
            <person name="Vee V."/>
            <person name="English A."/>
            <person name="Wang M."/>
            <person name="Skinner E."/>
            <person name="Han Y."/>
            <person name="Muzny D.M."/>
            <person name="Worley K.C."/>
            <person name="Gibbs R.A."/>
        </authorList>
    </citation>
    <scope>NUCLEOTIDE SEQUENCE</scope>
</reference>
<dbReference type="OMA" id="TPEKATM"/>
<dbReference type="PROSITE" id="PS50228">
    <property type="entry name" value="SUEL_LECTIN"/>
    <property type="match status" value="1"/>
</dbReference>
<feature type="compositionally biased region" description="Low complexity" evidence="2">
    <location>
        <begin position="140"/>
        <end position="151"/>
    </location>
</feature>
<evidence type="ECO:0000259" key="4">
    <source>
        <dbReference type="PROSITE" id="PS50026"/>
    </source>
</evidence>
<feature type="signal peptide" evidence="3">
    <location>
        <begin position="1"/>
        <end position="19"/>
    </location>
</feature>
<dbReference type="GO" id="GO:0030246">
    <property type="term" value="F:carbohydrate binding"/>
    <property type="evidence" value="ECO:0007669"/>
    <property type="project" value="InterPro"/>
</dbReference>
<dbReference type="PROSITE" id="PS00022">
    <property type="entry name" value="EGF_1"/>
    <property type="match status" value="1"/>
</dbReference>
<reference evidence="6" key="2">
    <citation type="submission" date="2021-01" db="UniProtKB">
        <authorList>
            <consortium name="EnsemblMetazoa"/>
        </authorList>
    </citation>
    <scope>IDENTIFICATION</scope>
</reference>
<dbReference type="PANTHER" id="PTHR46780">
    <property type="entry name" value="PROTEIN EVA-1"/>
    <property type="match status" value="1"/>
</dbReference>
<dbReference type="PROSITE" id="PS50026">
    <property type="entry name" value="EGF_3"/>
    <property type="match status" value="1"/>
</dbReference>
<feature type="disulfide bond" evidence="1">
    <location>
        <begin position="88"/>
        <end position="98"/>
    </location>
</feature>
<dbReference type="Gene3D" id="2.10.25.10">
    <property type="entry name" value="Laminin"/>
    <property type="match status" value="1"/>
</dbReference>
<dbReference type="Gene3D" id="2.60.120.740">
    <property type="match status" value="1"/>
</dbReference>
<feature type="disulfide bond" evidence="1">
    <location>
        <begin position="109"/>
        <end position="118"/>
    </location>
</feature>
<dbReference type="InterPro" id="IPR000922">
    <property type="entry name" value="Lectin_gal-bd_dom"/>
</dbReference>
<evidence type="ECO:0000259" key="5">
    <source>
        <dbReference type="PROSITE" id="PS50228"/>
    </source>
</evidence>
<proteinExistence type="predicted"/>
<dbReference type="Pfam" id="PF02140">
    <property type="entry name" value="SUEL_Lectin"/>
    <property type="match status" value="1"/>
</dbReference>
<protein>
    <submittedName>
        <fullName evidence="6">Uncharacterized protein</fullName>
    </submittedName>
</protein>
<keyword evidence="7" id="KW-1185">Reference proteome</keyword>
<dbReference type="OrthoDB" id="406096at2759"/>
<evidence type="ECO:0000256" key="3">
    <source>
        <dbReference type="SAM" id="SignalP"/>
    </source>
</evidence>
<evidence type="ECO:0000256" key="2">
    <source>
        <dbReference type="SAM" id="MobiDB-lite"/>
    </source>
</evidence>
<accession>A0A7M7P8R1</accession>
<dbReference type="GeneID" id="100894005"/>
<dbReference type="RefSeq" id="XP_030847477.1">
    <property type="nucleotide sequence ID" value="XM_030991617.1"/>
</dbReference>
<dbReference type="EnsemblMetazoa" id="XM_030991617">
    <property type="protein sequence ID" value="XP_030847477"/>
    <property type="gene ID" value="LOC100894005"/>
</dbReference>
<feature type="region of interest" description="Disordered" evidence="2">
    <location>
        <begin position="135"/>
        <end position="159"/>
    </location>
</feature>
<keyword evidence="1" id="KW-0245">EGF-like domain</keyword>
<dbReference type="Proteomes" id="UP000007110">
    <property type="component" value="Unassembled WGS sequence"/>
</dbReference>
<dbReference type="InterPro" id="IPR043159">
    <property type="entry name" value="Lectin_gal-bd_sf"/>
</dbReference>
<sequence>MLLILTAVFFTSVGGFTSAKTPTSCQRSSFGDMELNYSLPIRPPCGDFQLSNGSVIIKIPKLIPRPLMKSCRRDNIPAGNRICRRPDCLSGPCMNGWCEETMEAYLCHCLEGFSGKDCTIADQITTGSAFHAPNVTDNRSGTTSTSSISTTQEMTQHSSSMWSSLTSSITYWMSTATTTMTKEAATMTTETTTMTTATATMTTETATMTTEKATMPTKTTTKTTTTTPEKATMTAETTTMTTATATMTTETATMTTEKATMPTKTTTKTTTTTPEKATMTAETTSEYPPTTTEISDGVYNLIICEEEIANITCPLENVISILSTNYGRTDPVACPHERPETTEYTSCFLDVAADICQPSGSACNFQVGNAKFGDPCGGTWKYLNLTYTCLQAD</sequence>
<dbReference type="InParanoid" id="A0A7M7P8R1"/>
<feature type="chain" id="PRO_5029753448" evidence="3">
    <location>
        <begin position="20"/>
        <end position="393"/>
    </location>
</feature>
<dbReference type="InterPro" id="IPR000742">
    <property type="entry name" value="EGF"/>
</dbReference>
<evidence type="ECO:0000256" key="1">
    <source>
        <dbReference type="PROSITE-ProRule" id="PRU00076"/>
    </source>
</evidence>
<evidence type="ECO:0000313" key="6">
    <source>
        <dbReference type="EnsemblMetazoa" id="XP_030847477"/>
    </source>
</evidence>
<dbReference type="AlphaFoldDB" id="A0A7M7P8R1"/>
<feature type="region of interest" description="Disordered" evidence="2">
    <location>
        <begin position="258"/>
        <end position="291"/>
    </location>
</feature>